<reference evidence="4" key="1">
    <citation type="submission" date="2022-07" db="EMBL/GenBank/DDBJ databases">
        <title>Genome Sequence of Agrocybe chaxingu.</title>
        <authorList>
            <person name="Buettner E."/>
        </authorList>
    </citation>
    <scope>NUCLEOTIDE SEQUENCE</scope>
    <source>
        <strain evidence="4">MP-N11</strain>
    </source>
</reference>
<organism evidence="4 5">
    <name type="scientific">Agrocybe chaxingu</name>
    <dbReference type="NCBI Taxonomy" id="84603"/>
    <lineage>
        <taxon>Eukaryota</taxon>
        <taxon>Fungi</taxon>
        <taxon>Dikarya</taxon>
        <taxon>Basidiomycota</taxon>
        <taxon>Agaricomycotina</taxon>
        <taxon>Agaricomycetes</taxon>
        <taxon>Agaricomycetidae</taxon>
        <taxon>Agaricales</taxon>
        <taxon>Agaricineae</taxon>
        <taxon>Strophariaceae</taxon>
        <taxon>Agrocybe</taxon>
    </lineage>
</organism>
<dbReference type="PANTHER" id="PTHR23077:SF9">
    <property type="entry name" value="PEROXISOMAL ATPASE PEX6"/>
    <property type="match status" value="1"/>
</dbReference>
<dbReference type="Gene3D" id="1.10.8.60">
    <property type="match status" value="1"/>
</dbReference>
<evidence type="ECO:0000313" key="5">
    <source>
        <dbReference type="Proteomes" id="UP001148786"/>
    </source>
</evidence>
<dbReference type="GO" id="GO:0005829">
    <property type="term" value="C:cytosol"/>
    <property type="evidence" value="ECO:0007669"/>
    <property type="project" value="TreeGrafter"/>
</dbReference>
<dbReference type="Proteomes" id="UP001148786">
    <property type="component" value="Unassembled WGS sequence"/>
</dbReference>
<dbReference type="GO" id="GO:0005778">
    <property type="term" value="C:peroxisomal membrane"/>
    <property type="evidence" value="ECO:0007669"/>
    <property type="project" value="TreeGrafter"/>
</dbReference>
<dbReference type="Gene3D" id="3.40.50.300">
    <property type="entry name" value="P-loop containing nucleotide triphosphate hydrolases"/>
    <property type="match status" value="2"/>
</dbReference>
<feature type="compositionally biased region" description="Polar residues" evidence="1">
    <location>
        <begin position="397"/>
        <end position="412"/>
    </location>
</feature>
<name>A0A9W8JUB7_9AGAR</name>
<dbReference type="GO" id="GO:0005524">
    <property type="term" value="F:ATP binding"/>
    <property type="evidence" value="ECO:0007669"/>
    <property type="project" value="InterPro"/>
</dbReference>
<feature type="region of interest" description="Disordered" evidence="1">
    <location>
        <begin position="796"/>
        <end position="831"/>
    </location>
</feature>
<evidence type="ECO:0000313" key="4">
    <source>
        <dbReference type="EMBL" id="KAJ3503046.1"/>
    </source>
</evidence>
<protein>
    <recommendedName>
        <fullName evidence="6">ATPase AAA-type core domain-containing protein</fullName>
    </recommendedName>
</protein>
<evidence type="ECO:0000259" key="2">
    <source>
        <dbReference type="Pfam" id="PF00004"/>
    </source>
</evidence>
<dbReference type="OrthoDB" id="5553750at2759"/>
<dbReference type="InterPro" id="IPR027417">
    <property type="entry name" value="P-loop_NTPase"/>
</dbReference>
<dbReference type="AlphaFoldDB" id="A0A9W8JUB7"/>
<evidence type="ECO:0000259" key="3">
    <source>
        <dbReference type="Pfam" id="PF23315"/>
    </source>
</evidence>
<dbReference type="GO" id="GO:0016887">
    <property type="term" value="F:ATP hydrolysis activity"/>
    <property type="evidence" value="ECO:0007669"/>
    <property type="project" value="InterPro"/>
</dbReference>
<evidence type="ECO:0000256" key="1">
    <source>
        <dbReference type="SAM" id="MobiDB-lite"/>
    </source>
</evidence>
<proteinExistence type="predicted"/>
<accession>A0A9W8JUB7</accession>
<dbReference type="InterPro" id="IPR050168">
    <property type="entry name" value="AAA_ATPase_domain"/>
</dbReference>
<feature type="compositionally biased region" description="Polar residues" evidence="1">
    <location>
        <begin position="803"/>
        <end position="823"/>
    </location>
</feature>
<feature type="domain" description="ATPase AAA-type core" evidence="2">
    <location>
        <begin position="532"/>
        <end position="663"/>
    </location>
</feature>
<dbReference type="InterPro" id="IPR056995">
    <property type="entry name" value="PEX6_4th_dom"/>
</dbReference>
<dbReference type="SUPFAM" id="SSF52540">
    <property type="entry name" value="P-loop containing nucleoside triphosphate hydrolases"/>
    <property type="match status" value="1"/>
</dbReference>
<dbReference type="Pfam" id="PF23315">
    <property type="entry name" value="PEX6_4th"/>
    <property type="match status" value="1"/>
</dbReference>
<keyword evidence="5" id="KW-1185">Reference proteome</keyword>
<dbReference type="EMBL" id="JANKHO010001194">
    <property type="protein sequence ID" value="KAJ3503046.1"/>
    <property type="molecule type" value="Genomic_DNA"/>
</dbReference>
<sequence length="831" mass="90368">MFFFDQPPSVPAKWAPSPLSVLSLSPSLASDLGFTTFLTIAPSDERHALLSRATIASEEQSHALLVPQSWVAAYPHVFRLNLSRELIIKPATLPILTAVIVVALSDDAYRQARGDPSLLETVFADEEISRQGDVISLASSGPTPLQYRLELLEPVPQGCIQPGTTNILLLSYSAYPAGDAETVKADDDQDAIEIDEGFLGSTVLNPTFRQPHLPLDTDGYSVNPHQSLYISKTLSAPVSSLEDHYTIYLRVADLGRIGVLSGDWAVASGKSSRLRLVRVVAKDDLLESIGSVAGSPLLLRNLFGDEGNALTDKHPLVHIRPSPFGSLDPPIPTARSITIARVASPISISRQYERLFLDSLKAYFEAGKRLMKQGDLFAVSLDTDQSRWFSDDPGSEELSSNSKQAYTPSSNPTCSPRSNAIVYFKVTNIEYDVVARSNSSMEDLYTGSTLGELGCWIDTSITRVVQTGVEQSRIPDTGTYMHIDQARLFTQLREEPSSRLLGFKSPYAQLLALTSAALSHRALDYNLDLSFLLKGGRGIGKFCVTSWVAAKLGLHLFEVNCYDILGENDTKTEALLRVRFEQAASCSPCLLVLRHLEALSQTTQALEASKESTIVNAMRDVLDGLQSSWKIAGYPVVVVGTTSESSRVHAGLLSCFKQEILFEAPNEGERLEILRCLLSEHDVALDVSIQNIATQTAALLAGDLRDLVTRAKTASIERASKANALEGHSHLVNVPLSAADFEVALGKARESYSESIGAPKIPSVSWDDVGGLAHVKNDILDTIQLPLEHPELFADGLKKRSGKQSSIPSTPSTQNVSQGSCSTARLERERR</sequence>
<gene>
    <name evidence="4" type="ORF">NLJ89_g8610</name>
</gene>
<dbReference type="Pfam" id="PF00004">
    <property type="entry name" value="AAA"/>
    <property type="match status" value="1"/>
</dbReference>
<evidence type="ECO:0008006" key="6">
    <source>
        <dbReference type="Google" id="ProtNLM"/>
    </source>
</evidence>
<feature type="domain" description="Peroxisomal ATPase PEX6 fourth" evidence="3">
    <location>
        <begin position="329"/>
        <end position="474"/>
    </location>
</feature>
<dbReference type="PANTHER" id="PTHR23077">
    <property type="entry name" value="AAA-FAMILY ATPASE"/>
    <property type="match status" value="1"/>
</dbReference>
<dbReference type="InterPro" id="IPR003959">
    <property type="entry name" value="ATPase_AAA_core"/>
</dbReference>
<dbReference type="GO" id="GO:0016558">
    <property type="term" value="P:protein import into peroxisome matrix"/>
    <property type="evidence" value="ECO:0007669"/>
    <property type="project" value="TreeGrafter"/>
</dbReference>
<feature type="region of interest" description="Disordered" evidence="1">
    <location>
        <begin position="390"/>
        <end position="412"/>
    </location>
</feature>
<comment type="caution">
    <text evidence="4">The sequence shown here is derived from an EMBL/GenBank/DDBJ whole genome shotgun (WGS) entry which is preliminary data.</text>
</comment>